<dbReference type="Pfam" id="PF12708">
    <property type="entry name" value="Pect-lyase_RHGA_epim"/>
    <property type="match status" value="1"/>
</dbReference>
<evidence type="ECO:0000313" key="4">
    <source>
        <dbReference type="Proteomes" id="UP000664771"/>
    </source>
</evidence>
<dbReference type="InterPro" id="IPR024535">
    <property type="entry name" value="RHGA/B-epi-like_pectate_lyase"/>
</dbReference>
<feature type="chain" id="PRO_5045800874" description="Rhamnogalacturonase A/B/Epimerase-like pectate lyase domain-containing protein" evidence="1">
    <location>
        <begin position="21"/>
        <end position="513"/>
    </location>
</feature>
<comment type="caution">
    <text evidence="3">The sequence shown here is derived from an EMBL/GenBank/DDBJ whole genome shotgun (WGS) entry which is preliminary data.</text>
</comment>
<dbReference type="Proteomes" id="UP000664771">
    <property type="component" value="Unassembled WGS sequence"/>
</dbReference>
<dbReference type="InterPro" id="IPR011050">
    <property type="entry name" value="Pectin_lyase_fold/virulence"/>
</dbReference>
<dbReference type="RefSeq" id="WP_207883493.1">
    <property type="nucleotide sequence ID" value="NZ_JAFVMF010000026.1"/>
</dbReference>
<evidence type="ECO:0000259" key="2">
    <source>
        <dbReference type="Pfam" id="PF12708"/>
    </source>
</evidence>
<evidence type="ECO:0000313" key="3">
    <source>
        <dbReference type="EMBL" id="MBO1361608.1"/>
    </source>
</evidence>
<reference evidence="3 4" key="1">
    <citation type="submission" date="2021-03" db="EMBL/GenBank/DDBJ databases">
        <title>The complete genome sequence of Acetobacter sacchari TBRC 11175.</title>
        <authorList>
            <person name="Charoenyingcharoen P."/>
            <person name="Yukphan P."/>
        </authorList>
    </citation>
    <scope>NUCLEOTIDE SEQUENCE [LARGE SCALE GENOMIC DNA]</scope>
    <source>
        <strain evidence="3 4">TBRC 11175</strain>
    </source>
</reference>
<dbReference type="EMBL" id="JAFVMF010000026">
    <property type="protein sequence ID" value="MBO1361608.1"/>
    <property type="molecule type" value="Genomic_DNA"/>
</dbReference>
<keyword evidence="1" id="KW-0732">Signal</keyword>
<feature type="signal peptide" evidence="1">
    <location>
        <begin position="1"/>
        <end position="20"/>
    </location>
</feature>
<accession>A0ABS3M0E9</accession>
<keyword evidence="4" id="KW-1185">Reference proteome</keyword>
<organism evidence="3 4">
    <name type="scientific">Acetobacter sacchari</name>
    <dbReference type="NCBI Taxonomy" id="2661687"/>
    <lineage>
        <taxon>Bacteria</taxon>
        <taxon>Pseudomonadati</taxon>
        <taxon>Pseudomonadota</taxon>
        <taxon>Alphaproteobacteria</taxon>
        <taxon>Acetobacterales</taxon>
        <taxon>Acetobacteraceae</taxon>
        <taxon>Acetobacter</taxon>
    </lineage>
</organism>
<evidence type="ECO:0000256" key="1">
    <source>
        <dbReference type="SAM" id="SignalP"/>
    </source>
</evidence>
<dbReference type="Gene3D" id="2.160.20.10">
    <property type="entry name" value="Single-stranded right-handed beta-helix, Pectin lyase-like"/>
    <property type="match status" value="1"/>
</dbReference>
<sequence>MNIYSFIWLFIIFMSVAAQAKPPHSLAESSGQLTAPDISGAFVKASSGITARREEERASDQTNVLDFGVVPSPDTHDNTGGLQAAINAACNKVASTAGHRPYPNGSSAGGGDIFIPQGKYTVSGTISWTCPVHVHGAGRGTTTLIWIGSGTGTLFNLSAPLTDGHRFWRHGALSDLDIVNAGSQTGSAISVYNCTQCDVYNIGTYGMYRSVVFFAGQHNNLHDFDFMQGHTQHDNGKKMGNESFSTAIEFYGSDHHGGTGCTTYDNGDCSGRADILSIYNGSIDAALDGIHEPTDCIYIHDFAATIWVKNLNCNQVRNGVNVRCDDSTSIGNCPQFISLDRIEVETNNTTKTNSNWAITADNFAHIVCIDCEFYASQAGINNIILQSTRFHSGNYQSFGGKIQNSLGPCVAVQADGAQFHGGVITSCGSDGDRDNQWGILFHNATNGSVDHVQFCHDNVGGKDNKMRPVLIDENTTYTLVDGNILQDCAGPSANRNANGHNLITNEIGGEQSK</sequence>
<dbReference type="SUPFAM" id="SSF51126">
    <property type="entry name" value="Pectin lyase-like"/>
    <property type="match status" value="1"/>
</dbReference>
<protein>
    <recommendedName>
        <fullName evidence="2">Rhamnogalacturonase A/B/Epimerase-like pectate lyase domain-containing protein</fullName>
    </recommendedName>
</protein>
<feature type="domain" description="Rhamnogalacturonase A/B/Epimerase-like pectate lyase" evidence="2">
    <location>
        <begin position="62"/>
        <end position="153"/>
    </location>
</feature>
<proteinExistence type="predicted"/>
<name>A0ABS3M0E9_9PROT</name>
<gene>
    <name evidence="3" type="ORF">J2D73_17645</name>
</gene>
<dbReference type="InterPro" id="IPR012334">
    <property type="entry name" value="Pectin_lyas_fold"/>
</dbReference>